<accession>A0A8C0J8H7</accession>
<feature type="region of interest" description="Disordered" evidence="1">
    <location>
        <begin position="1"/>
        <end position="26"/>
    </location>
</feature>
<feature type="compositionally biased region" description="Basic residues" evidence="1">
    <location>
        <begin position="66"/>
        <end position="82"/>
    </location>
</feature>
<evidence type="ECO:0000313" key="3">
    <source>
        <dbReference type="Proteomes" id="UP000694404"/>
    </source>
</evidence>
<name>A0A8C0J8H7_CHEAB</name>
<feature type="region of interest" description="Disordered" evidence="1">
    <location>
        <begin position="60"/>
        <end position="82"/>
    </location>
</feature>
<reference evidence="2" key="1">
    <citation type="submission" date="2025-08" db="UniProtKB">
        <authorList>
            <consortium name="Ensembl"/>
        </authorList>
    </citation>
    <scope>IDENTIFICATION</scope>
</reference>
<dbReference type="Ensembl" id="ENSCABT00000030593.1">
    <property type="protein sequence ID" value="ENSCABP00000027923.1"/>
    <property type="gene ID" value="ENSCABG00000020528.1"/>
</dbReference>
<dbReference type="AlphaFoldDB" id="A0A8C0J8H7"/>
<organism evidence="2 3">
    <name type="scientific">Chelonoidis abingdonii</name>
    <name type="common">Abingdon island giant tortoise</name>
    <name type="synonym">Testudo abingdonii</name>
    <dbReference type="NCBI Taxonomy" id="106734"/>
    <lineage>
        <taxon>Eukaryota</taxon>
        <taxon>Metazoa</taxon>
        <taxon>Chordata</taxon>
        <taxon>Craniata</taxon>
        <taxon>Vertebrata</taxon>
        <taxon>Euteleostomi</taxon>
        <taxon>Archelosauria</taxon>
        <taxon>Testudinata</taxon>
        <taxon>Testudines</taxon>
        <taxon>Cryptodira</taxon>
        <taxon>Durocryptodira</taxon>
        <taxon>Testudinoidea</taxon>
        <taxon>Testudinidae</taxon>
        <taxon>Chelonoidis</taxon>
    </lineage>
</organism>
<sequence length="82" mass="9471">MKGRNKQLQNESRLPNKTQEEEGLGDAVTLTPLKAKQEESHLPLRQCFNLVINIIRDFHHPSEPHRKPKPQARVYKKGHLGI</sequence>
<protein>
    <submittedName>
        <fullName evidence="2">Uncharacterized protein</fullName>
    </submittedName>
</protein>
<reference evidence="2" key="2">
    <citation type="submission" date="2025-09" db="UniProtKB">
        <authorList>
            <consortium name="Ensembl"/>
        </authorList>
    </citation>
    <scope>IDENTIFICATION</scope>
</reference>
<feature type="compositionally biased region" description="Polar residues" evidence="1">
    <location>
        <begin position="1"/>
        <end position="17"/>
    </location>
</feature>
<keyword evidence="3" id="KW-1185">Reference proteome</keyword>
<evidence type="ECO:0000313" key="2">
    <source>
        <dbReference type="Ensembl" id="ENSCABP00000027923.1"/>
    </source>
</evidence>
<evidence type="ECO:0000256" key="1">
    <source>
        <dbReference type="SAM" id="MobiDB-lite"/>
    </source>
</evidence>
<dbReference type="Proteomes" id="UP000694404">
    <property type="component" value="Unplaced"/>
</dbReference>
<proteinExistence type="predicted"/>